<gene>
    <name evidence="1" type="ORF">JOC47_001457</name>
</gene>
<dbReference type="Proteomes" id="UP000774000">
    <property type="component" value="Unassembled WGS sequence"/>
</dbReference>
<evidence type="ECO:0000313" key="2">
    <source>
        <dbReference type="Proteomes" id="UP000774000"/>
    </source>
</evidence>
<name>A0A938XRZ9_9FIRM</name>
<proteinExistence type="predicted"/>
<evidence type="ECO:0000313" key="1">
    <source>
        <dbReference type="EMBL" id="MBM7556606.1"/>
    </source>
</evidence>
<keyword evidence="2" id="KW-1185">Reference proteome</keyword>
<sequence length="100" mass="11316">MDKESLSSEELAKKLGFSEELMEQMGIKKLTAEQLQMLHTVIDLHSNDQEALSNLVKETGLEGILNNLPNVKQNNINNQEQLSKLLEQIKEITAKKDLNL</sequence>
<reference evidence="1" key="1">
    <citation type="submission" date="2021-01" db="EMBL/GenBank/DDBJ databases">
        <title>Genomic Encyclopedia of Type Strains, Phase IV (KMG-IV): sequencing the most valuable type-strain genomes for metagenomic binning, comparative biology and taxonomic classification.</title>
        <authorList>
            <person name="Goeker M."/>
        </authorList>
    </citation>
    <scope>NUCLEOTIDE SEQUENCE</scope>
    <source>
        <strain evidence="1">DSM 23230</strain>
    </source>
</reference>
<dbReference type="RefSeq" id="WP_204701384.1">
    <property type="nucleotide sequence ID" value="NZ_JAFBDQ010000006.1"/>
</dbReference>
<dbReference type="EMBL" id="JAFBDQ010000006">
    <property type="protein sequence ID" value="MBM7556606.1"/>
    <property type="molecule type" value="Genomic_DNA"/>
</dbReference>
<comment type="caution">
    <text evidence="1">The sequence shown here is derived from an EMBL/GenBank/DDBJ whole genome shotgun (WGS) entry which is preliminary data.</text>
</comment>
<accession>A0A938XRZ9</accession>
<organism evidence="1 2">
    <name type="scientific">Halanaerobacter jeridensis</name>
    <dbReference type="NCBI Taxonomy" id="706427"/>
    <lineage>
        <taxon>Bacteria</taxon>
        <taxon>Bacillati</taxon>
        <taxon>Bacillota</taxon>
        <taxon>Clostridia</taxon>
        <taxon>Halanaerobiales</taxon>
        <taxon>Halobacteroidaceae</taxon>
        <taxon>Halanaerobacter</taxon>
    </lineage>
</organism>
<dbReference type="AlphaFoldDB" id="A0A938XRZ9"/>
<protein>
    <submittedName>
        <fullName evidence="1">Uncharacterized protein</fullName>
    </submittedName>
</protein>